<accession>X0W633</accession>
<dbReference type="SUPFAM" id="SSF48371">
    <property type="entry name" value="ARM repeat"/>
    <property type="match status" value="1"/>
</dbReference>
<sequence>MHNLQIELRKLAKPEKIPIYKNFFKTGKGEYGEGDEFIGVTVPDSRKVAKANIDILYEDLVHIIKSRIHEDRLCALIILVYKFEKAKTEQEKKRAVDIYIQYHLYGNNWDLVDTVSDKILGPWLINRDKSLLYEYA</sequence>
<evidence type="ECO:0008006" key="2">
    <source>
        <dbReference type="Google" id="ProtNLM"/>
    </source>
</evidence>
<dbReference type="Pfam" id="PF08713">
    <property type="entry name" value="DNA_alkylation"/>
    <property type="match status" value="1"/>
</dbReference>
<dbReference type="InterPro" id="IPR014825">
    <property type="entry name" value="DNA_alkylation"/>
</dbReference>
<protein>
    <recommendedName>
        <fullName evidence="2">DNA alkylation repair protein</fullName>
    </recommendedName>
</protein>
<comment type="caution">
    <text evidence="1">The sequence shown here is derived from an EMBL/GenBank/DDBJ whole genome shotgun (WGS) entry which is preliminary data.</text>
</comment>
<dbReference type="Gene3D" id="1.25.10.90">
    <property type="match status" value="1"/>
</dbReference>
<reference evidence="1" key="1">
    <citation type="journal article" date="2014" name="Front. Microbiol.">
        <title>High frequency of phylogenetically diverse reductive dehalogenase-homologous genes in deep subseafloor sedimentary metagenomes.</title>
        <authorList>
            <person name="Kawai M."/>
            <person name="Futagami T."/>
            <person name="Toyoda A."/>
            <person name="Takaki Y."/>
            <person name="Nishi S."/>
            <person name="Hori S."/>
            <person name="Arai W."/>
            <person name="Tsubouchi T."/>
            <person name="Morono Y."/>
            <person name="Uchiyama I."/>
            <person name="Ito T."/>
            <person name="Fujiyama A."/>
            <person name="Inagaki F."/>
            <person name="Takami H."/>
        </authorList>
    </citation>
    <scope>NUCLEOTIDE SEQUENCE</scope>
    <source>
        <strain evidence="1">Expedition CK06-06</strain>
    </source>
</reference>
<feature type="non-terminal residue" evidence="1">
    <location>
        <position position="136"/>
    </location>
</feature>
<dbReference type="EMBL" id="BARS01027106">
    <property type="protein sequence ID" value="GAG08146.1"/>
    <property type="molecule type" value="Genomic_DNA"/>
</dbReference>
<dbReference type="PANTHER" id="PTHR34070">
    <property type="entry name" value="ARMADILLO-TYPE FOLD"/>
    <property type="match status" value="1"/>
</dbReference>
<dbReference type="PANTHER" id="PTHR34070:SF1">
    <property type="entry name" value="DNA ALKYLATION REPAIR PROTEIN"/>
    <property type="match status" value="1"/>
</dbReference>
<dbReference type="InterPro" id="IPR016024">
    <property type="entry name" value="ARM-type_fold"/>
</dbReference>
<name>X0W633_9ZZZZ</name>
<evidence type="ECO:0000313" key="1">
    <source>
        <dbReference type="EMBL" id="GAG08146.1"/>
    </source>
</evidence>
<dbReference type="AlphaFoldDB" id="X0W633"/>
<organism evidence="1">
    <name type="scientific">marine sediment metagenome</name>
    <dbReference type="NCBI Taxonomy" id="412755"/>
    <lineage>
        <taxon>unclassified sequences</taxon>
        <taxon>metagenomes</taxon>
        <taxon>ecological metagenomes</taxon>
    </lineage>
</organism>
<proteinExistence type="predicted"/>
<gene>
    <name evidence="1" type="ORF">S01H1_42612</name>
</gene>